<comment type="caution">
    <text evidence="1">The sequence shown here is derived from an EMBL/GenBank/DDBJ whole genome shotgun (WGS) entry which is preliminary data.</text>
</comment>
<dbReference type="Proteomes" id="UP001174909">
    <property type="component" value="Unassembled WGS sequence"/>
</dbReference>
<evidence type="ECO:0000313" key="2">
    <source>
        <dbReference type="Proteomes" id="UP001174909"/>
    </source>
</evidence>
<feature type="non-terminal residue" evidence="1">
    <location>
        <position position="1"/>
    </location>
</feature>
<organism evidence="1 2">
    <name type="scientific">Geodia barretti</name>
    <name type="common">Barrett's horny sponge</name>
    <dbReference type="NCBI Taxonomy" id="519541"/>
    <lineage>
        <taxon>Eukaryota</taxon>
        <taxon>Metazoa</taxon>
        <taxon>Porifera</taxon>
        <taxon>Demospongiae</taxon>
        <taxon>Heteroscleromorpha</taxon>
        <taxon>Tetractinellida</taxon>
        <taxon>Astrophorina</taxon>
        <taxon>Geodiidae</taxon>
        <taxon>Geodia</taxon>
    </lineage>
</organism>
<keyword evidence="2" id="KW-1185">Reference proteome</keyword>
<proteinExistence type="predicted"/>
<evidence type="ECO:0000313" key="1">
    <source>
        <dbReference type="EMBL" id="CAI8011500.1"/>
    </source>
</evidence>
<protein>
    <submittedName>
        <fullName evidence="1">Uncharacterized protein</fullName>
    </submittedName>
</protein>
<gene>
    <name evidence="1" type="ORF">GBAR_LOCUS7411</name>
</gene>
<reference evidence="1" key="1">
    <citation type="submission" date="2023-03" db="EMBL/GenBank/DDBJ databases">
        <authorList>
            <person name="Steffen K."/>
            <person name="Cardenas P."/>
        </authorList>
    </citation>
    <scope>NUCLEOTIDE SEQUENCE</scope>
</reference>
<dbReference type="AlphaFoldDB" id="A0AA35WEF0"/>
<name>A0AA35WEF0_GEOBA</name>
<accession>A0AA35WEF0</accession>
<sequence>FSRSIFLVGILFHNLHHPYIPLHFEEMIFPLVPLTFLAHAQPHPFRGAERQARGCTH</sequence>
<dbReference type="EMBL" id="CASHTH010001105">
    <property type="protein sequence ID" value="CAI8011500.1"/>
    <property type="molecule type" value="Genomic_DNA"/>
</dbReference>